<accession>A0A0E9VU35</accession>
<protein>
    <submittedName>
        <fullName evidence="1">Uncharacterized protein</fullName>
    </submittedName>
</protein>
<evidence type="ECO:0000313" key="1">
    <source>
        <dbReference type="EMBL" id="JAH81541.1"/>
    </source>
</evidence>
<proteinExistence type="predicted"/>
<dbReference type="AlphaFoldDB" id="A0A0E9VU35"/>
<organism evidence="1">
    <name type="scientific">Anguilla anguilla</name>
    <name type="common">European freshwater eel</name>
    <name type="synonym">Muraena anguilla</name>
    <dbReference type="NCBI Taxonomy" id="7936"/>
    <lineage>
        <taxon>Eukaryota</taxon>
        <taxon>Metazoa</taxon>
        <taxon>Chordata</taxon>
        <taxon>Craniata</taxon>
        <taxon>Vertebrata</taxon>
        <taxon>Euteleostomi</taxon>
        <taxon>Actinopterygii</taxon>
        <taxon>Neopterygii</taxon>
        <taxon>Teleostei</taxon>
        <taxon>Anguilliformes</taxon>
        <taxon>Anguillidae</taxon>
        <taxon>Anguilla</taxon>
    </lineage>
</organism>
<sequence>MTSVQFHSCHKQTNQIQGRLTVCFFTSFTIKTSVCI</sequence>
<dbReference type="EMBL" id="GBXM01027036">
    <property type="protein sequence ID" value="JAH81541.1"/>
    <property type="molecule type" value="Transcribed_RNA"/>
</dbReference>
<reference evidence="1" key="2">
    <citation type="journal article" date="2015" name="Fish Shellfish Immunol.">
        <title>Early steps in the European eel (Anguilla anguilla)-Vibrio vulnificus interaction in the gills: Role of the RtxA13 toxin.</title>
        <authorList>
            <person name="Callol A."/>
            <person name="Pajuelo D."/>
            <person name="Ebbesson L."/>
            <person name="Teles M."/>
            <person name="MacKenzie S."/>
            <person name="Amaro C."/>
        </authorList>
    </citation>
    <scope>NUCLEOTIDE SEQUENCE</scope>
</reference>
<name>A0A0E9VU35_ANGAN</name>
<reference evidence="1" key="1">
    <citation type="submission" date="2014-11" db="EMBL/GenBank/DDBJ databases">
        <authorList>
            <person name="Amaro Gonzalez C."/>
        </authorList>
    </citation>
    <scope>NUCLEOTIDE SEQUENCE</scope>
</reference>